<proteinExistence type="predicted"/>
<evidence type="ECO:0000256" key="6">
    <source>
        <dbReference type="PROSITE-ProRule" id="PRU10141"/>
    </source>
</evidence>
<keyword evidence="3 6" id="KW-0547">Nucleotide-binding</keyword>
<accession>A0ABY8EA28</accession>
<dbReference type="SUPFAM" id="SSF56112">
    <property type="entry name" value="Protein kinase-like (PK-like)"/>
    <property type="match status" value="1"/>
</dbReference>
<dbReference type="PROSITE" id="PS00109">
    <property type="entry name" value="PROTEIN_KINASE_TYR"/>
    <property type="match status" value="1"/>
</dbReference>
<name>A0ABY8EA28_9FIRM</name>
<gene>
    <name evidence="9" type="ORF">P4S50_15525</name>
</gene>
<feature type="coiled-coil region" evidence="7">
    <location>
        <begin position="199"/>
        <end position="226"/>
    </location>
</feature>
<dbReference type="PROSITE" id="PS50011">
    <property type="entry name" value="PROTEIN_KINASE_DOM"/>
    <property type="match status" value="1"/>
</dbReference>
<keyword evidence="10" id="KW-1185">Reference proteome</keyword>
<dbReference type="Gene3D" id="1.10.510.10">
    <property type="entry name" value="Transferase(Phosphotransferase) domain 1"/>
    <property type="match status" value="1"/>
</dbReference>
<dbReference type="PANTHER" id="PTHR24345:SF0">
    <property type="entry name" value="CELL CYCLE SERINE_THREONINE-PROTEIN KINASE CDC5_MSD2"/>
    <property type="match status" value="1"/>
</dbReference>
<dbReference type="InterPro" id="IPR011009">
    <property type="entry name" value="Kinase-like_dom_sf"/>
</dbReference>
<keyword evidence="2" id="KW-0808">Transferase</keyword>
<dbReference type="PANTHER" id="PTHR24345">
    <property type="entry name" value="SERINE/THREONINE-PROTEIN KINASE PLK"/>
    <property type="match status" value="1"/>
</dbReference>
<evidence type="ECO:0000256" key="1">
    <source>
        <dbReference type="ARBA" id="ARBA00022527"/>
    </source>
</evidence>
<evidence type="ECO:0000313" key="9">
    <source>
        <dbReference type="EMBL" id="WFD09788.1"/>
    </source>
</evidence>
<keyword evidence="7" id="KW-0175">Coiled coil</keyword>
<dbReference type="EMBL" id="CP120733">
    <property type="protein sequence ID" value="WFD09788.1"/>
    <property type="molecule type" value="Genomic_DNA"/>
</dbReference>
<dbReference type="RefSeq" id="WP_277731735.1">
    <property type="nucleotide sequence ID" value="NZ_CP120733.1"/>
</dbReference>
<keyword evidence="1" id="KW-0723">Serine/threonine-protein kinase</keyword>
<dbReference type="InterPro" id="IPR008266">
    <property type="entry name" value="Tyr_kinase_AS"/>
</dbReference>
<reference evidence="9 10" key="1">
    <citation type="submission" date="2023-03" db="EMBL/GenBank/DDBJ databases">
        <title>Complete genome sequence of Tepidibacter sp. SWIR-1, isolated from a deep-sea hydrothermal vent.</title>
        <authorList>
            <person name="Li X."/>
        </authorList>
    </citation>
    <scope>NUCLEOTIDE SEQUENCE [LARGE SCALE GENOMIC DNA]</scope>
    <source>
        <strain evidence="9 10">SWIR-1</strain>
    </source>
</reference>
<dbReference type="GO" id="GO:0016301">
    <property type="term" value="F:kinase activity"/>
    <property type="evidence" value="ECO:0007669"/>
    <property type="project" value="UniProtKB-KW"/>
</dbReference>
<dbReference type="PROSITE" id="PS00107">
    <property type="entry name" value="PROTEIN_KINASE_ATP"/>
    <property type="match status" value="1"/>
</dbReference>
<sequence>MLSEASIRYIAEALIGDTKGYYSYKSLSQIVEFFNSNFGLNYTQDQSVTSRWFYTVEKIKVIINSNQFDNFLNLIFSKSFVMKDSGLNDVQAVEKIEEILEYINDEISIEGYKIHKRVNEYFLISEDGDLEFIGEGGFANVYKLRTSGLVVKKLKDDFKTVKGVKHRFRREYDLTKSLSDIQGIITIYDFDDSEYSYTMEIAEKTLEEFMKELESTELNKIDMIRQVLHVMKNVHDRNIIHRDISPNNVLIFNGQLKISDFGLGKDLDMFYSHRTMRTHSLGQYHYCAPEQFMQLKEGDKRSDVFSLGRLINFIMTGDPRNSKHFMRNPVEKATSENSNMRFSDAGELIHGIEQAISYHQNQERKDAIKKKFEDQVYDEDVENYLYSLNGQDLCNTIATNAHMTYIILTFIEDNEKRMLEVMQAIFKYHDDACIMRDGRHNFNRFDVFTSISYSLIRNNAPYLVQELAAKTLCQIAIQANRFNAQRKIEELIAYGIDPTIEDLLK</sequence>
<dbReference type="InterPro" id="IPR017441">
    <property type="entry name" value="Protein_kinase_ATP_BS"/>
</dbReference>
<dbReference type="InterPro" id="IPR000719">
    <property type="entry name" value="Prot_kinase_dom"/>
</dbReference>
<keyword evidence="5 6" id="KW-0067">ATP-binding</keyword>
<organism evidence="9 10">
    <name type="scientific">Tepidibacter hydrothermalis</name>
    <dbReference type="NCBI Taxonomy" id="3036126"/>
    <lineage>
        <taxon>Bacteria</taxon>
        <taxon>Bacillati</taxon>
        <taxon>Bacillota</taxon>
        <taxon>Clostridia</taxon>
        <taxon>Peptostreptococcales</taxon>
        <taxon>Peptostreptococcaceae</taxon>
        <taxon>Tepidibacter</taxon>
    </lineage>
</organism>
<evidence type="ECO:0000256" key="7">
    <source>
        <dbReference type="SAM" id="Coils"/>
    </source>
</evidence>
<feature type="domain" description="Protein kinase" evidence="8">
    <location>
        <begin position="127"/>
        <end position="408"/>
    </location>
</feature>
<evidence type="ECO:0000256" key="5">
    <source>
        <dbReference type="ARBA" id="ARBA00022840"/>
    </source>
</evidence>
<protein>
    <submittedName>
        <fullName evidence="9">Protein kinase</fullName>
    </submittedName>
</protein>
<evidence type="ECO:0000259" key="8">
    <source>
        <dbReference type="PROSITE" id="PS50011"/>
    </source>
</evidence>
<feature type="binding site" evidence="6">
    <location>
        <position position="153"/>
    </location>
    <ligand>
        <name>ATP</name>
        <dbReference type="ChEBI" id="CHEBI:30616"/>
    </ligand>
</feature>
<keyword evidence="4 9" id="KW-0418">Kinase</keyword>
<dbReference type="Proteomes" id="UP001222800">
    <property type="component" value="Chromosome"/>
</dbReference>
<evidence type="ECO:0000313" key="10">
    <source>
        <dbReference type="Proteomes" id="UP001222800"/>
    </source>
</evidence>
<evidence type="ECO:0000256" key="2">
    <source>
        <dbReference type="ARBA" id="ARBA00022679"/>
    </source>
</evidence>
<dbReference type="Pfam" id="PF00069">
    <property type="entry name" value="Pkinase"/>
    <property type="match status" value="1"/>
</dbReference>
<evidence type="ECO:0000256" key="4">
    <source>
        <dbReference type="ARBA" id="ARBA00022777"/>
    </source>
</evidence>
<evidence type="ECO:0000256" key="3">
    <source>
        <dbReference type="ARBA" id="ARBA00022741"/>
    </source>
</evidence>